<name>A0A6J6XIL6_9ZZZZ</name>
<keyword evidence="1" id="KW-1133">Transmembrane helix</keyword>
<evidence type="ECO:0000256" key="1">
    <source>
        <dbReference type="SAM" id="Phobius"/>
    </source>
</evidence>
<accession>A0A6J6XIL6</accession>
<protein>
    <submittedName>
        <fullName evidence="2">Unannotated protein</fullName>
    </submittedName>
</protein>
<dbReference type="EMBL" id="CAFAAK010000021">
    <property type="protein sequence ID" value="CAB4793787.1"/>
    <property type="molecule type" value="Genomic_DNA"/>
</dbReference>
<proteinExistence type="predicted"/>
<dbReference type="AlphaFoldDB" id="A0A6J6XIL6"/>
<feature type="transmembrane region" description="Helical" evidence="1">
    <location>
        <begin position="205"/>
        <end position="233"/>
    </location>
</feature>
<sequence length="234" mass="24845">MALGVVGRNGVGDGLQDHGLSRLGWRNDQTTLPLTNGRNQVDDTSGHVGGVTLKAQTLLWVKRSELAELNAVLGLLGFNTVDGVNASNSVELVATLALDSLTNNTGNGIALTQSEATNHREADVNVVGTWQVARRAHKGVVIENVQDARYWQQDIVFRNLWFGIPKFAARATWIAIVPETIASTAALTLTTVIVIARAIGAIELALAATLAVAALTIIAGAIVVWTIIVWTIVI</sequence>
<organism evidence="2">
    <name type="scientific">freshwater metagenome</name>
    <dbReference type="NCBI Taxonomy" id="449393"/>
    <lineage>
        <taxon>unclassified sequences</taxon>
        <taxon>metagenomes</taxon>
        <taxon>ecological metagenomes</taxon>
    </lineage>
</organism>
<gene>
    <name evidence="2" type="ORF">UFOPK3024_00188</name>
</gene>
<keyword evidence="1" id="KW-0812">Transmembrane</keyword>
<reference evidence="2" key="1">
    <citation type="submission" date="2020-05" db="EMBL/GenBank/DDBJ databases">
        <authorList>
            <person name="Chiriac C."/>
            <person name="Salcher M."/>
            <person name="Ghai R."/>
            <person name="Kavagutti S V."/>
        </authorList>
    </citation>
    <scope>NUCLEOTIDE SEQUENCE</scope>
</reference>
<feature type="transmembrane region" description="Helical" evidence="1">
    <location>
        <begin position="173"/>
        <end position="199"/>
    </location>
</feature>
<keyword evidence="1" id="KW-0472">Membrane</keyword>
<evidence type="ECO:0000313" key="2">
    <source>
        <dbReference type="EMBL" id="CAB4793787.1"/>
    </source>
</evidence>